<dbReference type="InterPro" id="IPR017452">
    <property type="entry name" value="GPCR_Rhodpsn_7TM"/>
</dbReference>
<dbReference type="PROSITE" id="PS50262">
    <property type="entry name" value="G_PROTEIN_RECEP_F1_2"/>
    <property type="match status" value="1"/>
</dbReference>
<feature type="transmembrane region" description="Helical" evidence="9">
    <location>
        <begin position="176"/>
        <end position="201"/>
    </location>
</feature>
<evidence type="ECO:0000256" key="7">
    <source>
        <dbReference type="ARBA" id="ARBA00023170"/>
    </source>
</evidence>
<organism evidence="11 12">
    <name type="scientific">Desmophyllum pertusum</name>
    <dbReference type="NCBI Taxonomy" id="174260"/>
    <lineage>
        <taxon>Eukaryota</taxon>
        <taxon>Metazoa</taxon>
        <taxon>Cnidaria</taxon>
        <taxon>Anthozoa</taxon>
        <taxon>Hexacorallia</taxon>
        <taxon>Scleractinia</taxon>
        <taxon>Caryophylliina</taxon>
        <taxon>Caryophylliidae</taxon>
        <taxon>Desmophyllum</taxon>
    </lineage>
</organism>
<keyword evidence="12" id="KW-1185">Reference proteome</keyword>
<dbReference type="InterPro" id="IPR000276">
    <property type="entry name" value="GPCR_Rhodpsn"/>
</dbReference>
<keyword evidence="5" id="KW-0297">G-protein coupled receptor</keyword>
<dbReference type="Proteomes" id="UP001163046">
    <property type="component" value="Unassembled WGS sequence"/>
</dbReference>
<gene>
    <name evidence="11" type="ORF">OS493_022686</name>
</gene>
<dbReference type="PANTHER" id="PTHR24249">
    <property type="entry name" value="HISTAMINE RECEPTOR-RELATED G-PROTEIN COUPLED RECEPTOR"/>
    <property type="match status" value="1"/>
</dbReference>
<keyword evidence="3 9" id="KW-0812">Transmembrane</keyword>
<evidence type="ECO:0000256" key="8">
    <source>
        <dbReference type="ARBA" id="ARBA00023224"/>
    </source>
</evidence>
<dbReference type="SMART" id="SM01381">
    <property type="entry name" value="7TM_GPCR_Srsx"/>
    <property type="match status" value="1"/>
</dbReference>
<evidence type="ECO:0000256" key="9">
    <source>
        <dbReference type="SAM" id="Phobius"/>
    </source>
</evidence>
<dbReference type="PRINTS" id="PR00237">
    <property type="entry name" value="GPCRRHODOPSN"/>
</dbReference>
<dbReference type="InterPro" id="IPR050569">
    <property type="entry name" value="TAAR"/>
</dbReference>
<sequence length="338" mass="38031">MAQTLSSQMKDGVHPTDNSSLLINDSTLFLSLTVAGFALALVTTMGNSVLLVTIFKESRRLLEKPPSLLITNLCVSDLVVGLIAGNLAAVKALYRYQQWPVPDQLDLVVRLVLCLTLFVRSGTIVALSCDRYFAVAHTFRYRSTITKTRYKICIALMWGVSSTLCVLQLTSIPEKIIIIIYAHTHASVPAMLLTVIFIKLFRALAKRERELKAVGIMNKQVWDRQKKMVITILIVLAVFYGTVLPEFIALHLLYFCKPCEQSLTFQKLEVIFFGLLFLTSAVNPFVYAWREPKYRRAFKTCFTCFGSIRRISLRPNPPQGATCTAPVRAIRLNLFQVG</sequence>
<feature type="domain" description="G-protein coupled receptors family 1 profile" evidence="10">
    <location>
        <begin position="46"/>
        <end position="287"/>
    </location>
</feature>
<dbReference type="Gene3D" id="1.20.1070.10">
    <property type="entry name" value="Rhodopsin 7-helix transmembrane proteins"/>
    <property type="match status" value="1"/>
</dbReference>
<evidence type="ECO:0000256" key="4">
    <source>
        <dbReference type="ARBA" id="ARBA00022989"/>
    </source>
</evidence>
<dbReference type="Pfam" id="PF00001">
    <property type="entry name" value="7tm_1"/>
    <property type="match status" value="1"/>
</dbReference>
<dbReference type="AlphaFoldDB" id="A0A9W9YAH4"/>
<feature type="transmembrane region" description="Helical" evidence="9">
    <location>
        <begin position="270"/>
        <end position="289"/>
    </location>
</feature>
<dbReference type="GO" id="GO:0004977">
    <property type="term" value="F:melanocortin receptor activity"/>
    <property type="evidence" value="ECO:0007669"/>
    <property type="project" value="InterPro"/>
</dbReference>
<evidence type="ECO:0000313" key="11">
    <source>
        <dbReference type="EMBL" id="KAJ7330169.1"/>
    </source>
</evidence>
<dbReference type="EMBL" id="MU827793">
    <property type="protein sequence ID" value="KAJ7330169.1"/>
    <property type="molecule type" value="Genomic_DNA"/>
</dbReference>
<keyword evidence="6 9" id="KW-0472">Membrane</keyword>
<evidence type="ECO:0000256" key="3">
    <source>
        <dbReference type="ARBA" id="ARBA00022692"/>
    </source>
</evidence>
<keyword evidence="7" id="KW-0675">Receptor</keyword>
<evidence type="ECO:0000256" key="6">
    <source>
        <dbReference type="ARBA" id="ARBA00023136"/>
    </source>
</evidence>
<feature type="transmembrane region" description="Helical" evidence="9">
    <location>
        <begin position="150"/>
        <end position="170"/>
    </location>
</feature>
<dbReference type="GO" id="GO:0005886">
    <property type="term" value="C:plasma membrane"/>
    <property type="evidence" value="ECO:0007669"/>
    <property type="project" value="UniProtKB-SubCell"/>
</dbReference>
<dbReference type="SUPFAM" id="SSF81321">
    <property type="entry name" value="Family A G protein-coupled receptor-like"/>
    <property type="match status" value="1"/>
</dbReference>
<comment type="caution">
    <text evidence="11">The sequence shown here is derived from an EMBL/GenBank/DDBJ whole genome shotgun (WGS) entry which is preliminary data.</text>
</comment>
<evidence type="ECO:0000256" key="1">
    <source>
        <dbReference type="ARBA" id="ARBA00004651"/>
    </source>
</evidence>
<proteinExistence type="predicted"/>
<feature type="transmembrane region" description="Helical" evidence="9">
    <location>
        <begin position="228"/>
        <end position="250"/>
    </location>
</feature>
<keyword evidence="2" id="KW-1003">Cell membrane</keyword>
<feature type="transmembrane region" description="Helical" evidence="9">
    <location>
        <begin position="107"/>
        <end position="129"/>
    </location>
</feature>
<comment type="subcellular location">
    <subcellularLocation>
        <location evidence="1">Cell membrane</location>
        <topology evidence="1">Multi-pass membrane protein</topology>
    </subcellularLocation>
</comment>
<keyword evidence="4 9" id="KW-1133">Transmembrane helix</keyword>
<feature type="transmembrane region" description="Helical" evidence="9">
    <location>
        <begin position="67"/>
        <end position="87"/>
    </location>
</feature>
<accession>A0A9W9YAH4</accession>
<dbReference type="InterPro" id="IPR001671">
    <property type="entry name" value="Melcrt_ACTH_rcpt"/>
</dbReference>
<dbReference type="OrthoDB" id="9444602at2759"/>
<feature type="transmembrane region" description="Helical" evidence="9">
    <location>
        <begin position="28"/>
        <end position="55"/>
    </location>
</feature>
<name>A0A9W9YAH4_9CNID</name>
<evidence type="ECO:0000256" key="5">
    <source>
        <dbReference type="ARBA" id="ARBA00023040"/>
    </source>
</evidence>
<evidence type="ECO:0000256" key="2">
    <source>
        <dbReference type="ARBA" id="ARBA00022475"/>
    </source>
</evidence>
<evidence type="ECO:0000313" key="12">
    <source>
        <dbReference type="Proteomes" id="UP001163046"/>
    </source>
</evidence>
<evidence type="ECO:0000259" key="10">
    <source>
        <dbReference type="PROSITE" id="PS50262"/>
    </source>
</evidence>
<reference evidence="11" key="1">
    <citation type="submission" date="2023-01" db="EMBL/GenBank/DDBJ databases">
        <title>Genome assembly of the deep-sea coral Lophelia pertusa.</title>
        <authorList>
            <person name="Herrera S."/>
            <person name="Cordes E."/>
        </authorList>
    </citation>
    <scope>NUCLEOTIDE SEQUENCE</scope>
    <source>
        <strain evidence="11">USNM1676648</strain>
        <tissue evidence="11">Polyp</tissue>
    </source>
</reference>
<keyword evidence="8" id="KW-0807">Transducer</keyword>
<protein>
    <recommendedName>
        <fullName evidence="10">G-protein coupled receptors family 1 profile domain-containing protein</fullName>
    </recommendedName>
</protein>
<dbReference type="PRINTS" id="PR00534">
    <property type="entry name" value="MCRFAMILY"/>
</dbReference>